<evidence type="ECO:0000313" key="2">
    <source>
        <dbReference type="EMBL" id="PZG16700.1"/>
    </source>
</evidence>
<organism evidence="2 3">
    <name type="scientific">Nonomuraea aridisoli</name>
    <dbReference type="NCBI Taxonomy" id="2070368"/>
    <lineage>
        <taxon>Bacteria</taxon>
        <taxon>Bacillati</taxon>
        <taxon>Actinomycetota</taxon>
        <taxon>Actinomycetes</taxon>
        <taxon>Streptosporangiales</taxon>
        <taxon>Streptosporangiaceae</taxon>
        <taxon>Nonomuraea</taxon>
    </lineage>
</organism>
<evidence type="ECO:0008006" key="4">
    <source>
        <dbReference type="Google" id="ProtNLM"/>
    </source>
</evidence>
<dbReference type="RefSeq" id="WP_111180566.1">
    <property type="nucleotide sequence ID" value="NZ_POUD01000080.1"/>
</dbReference>
<accession>A0A2W2ET39</accession>
<comment type="caution">
    <text evidence="2">The sequence shown here is derived from an EMBL/GenBank/DDBJ whole genome shotgun (WGS) entry which is preliminary data.</text>
</comment>
<feature type="transmembrane region" description="Helical" evidence="1">
    <location>
        <begin position="248"/>
        <end position="269"/>
    </location>
</feature>
<feature type="transmembrane region" description="Helical" evidence="1">
    <location>
        <begin position="194"/>
        <end position="213"/>
    </location>
</feature>
<feature type="transmembrane region" description="Helical" evidence="1">
    <location>
        <begin position="396"/>
        <end position="417"/>
    </location>
</feature>
<gene>
    <name evidence="2" type="ORF">C1J01_20290</name>
</gene>
<feature type="transmembrane region" description="Helical" evidence="1">
    <location>
        <begin position="122"/>
        <end position="151"/>
    </location>
</feature>
<protein>
    <recommendedName>
        <fullName evidence="4">Transporter</fullName>
    </recommendedName>
</protein>
<keyword evidence="1" id="KW-0812">Transmembrane</keyword>
<evidence type="ECO:0000313" key="3">
    <source>
        <dbReference type="Proteomes" id="UP000249304"/>
    </source>
</evidence>
<keyword evidence="1" id="KW-1133">Transmembrane helix</keyword>
<dbReference type="Proteomes" id="UP000249304">
    <property type="component" value="Unassembled WGS sequence"/>
</dbReference>
<feature type="transmembrane region" description="Helical" evidence="1">
    <location>
        <begin position="429"/>
        <end position="451"/>
    </location>
</feature>
<feature type="transmembrane region" description="Helical" evidence="1">
    <location>
        <begin position="157"/>
        <end position="182"/>
    </location>
</feature>
<keyword evidence="1" id="KW-0472">Membrane</keyword>
<dbReference type="OrthoDB" id="4334618at2"/>
<reference evidence="2 3" key="1">
    <citation type="submission" date="2018-01" db="EMBL/GenBank/DDBJ databases">
        <title>Draft genome sequence of Nonomuraea sp. KC333.</title>
        <authorList>
            <person name="Sahin N."/>
            <person name="Saygin H."/>
            <person name="Ay H."/>
        </authorList>
    </citation>
    <scope>NUCLEOTIDE SEQUENCE [LARGE SCALE GENOMIC DNA]</scope>
    <source>
        <strain evidence="2 3">KC333</strain>
    </source>
</reference>
<feature type="transmembrane region" description="Helical" evidence="1">
    <location>
        <begin position="471"/>
        <end position="491"/>
    </location>
</feature>
<proteinExistence type="predicted"/>
<sequence>MTTPSPTTAPGPAPGAGNGVLGTVGLFAELKLRLLGGNLRGDAQRKVAFVLTLVVALVLAALGFFLMSLLSLAPDDIAFSVTVMAYASLLVSWMVMPLLAFGLDDTLDPAKLALFPLRTRDLALGLFTASVTGVWPLATLVVTFGGITALASGPGGVLLGVPAVLLQFALCVVASRLVTTVLSGALRSRRGRDLLAVSVILVVLVAQVPNLMMNRGLSDPTAMLHQMAVVLRWTPPGMAAHAIADGGLAGLAEIAVLAVLVVLCGWLWIKALGRALVTPEASGKSASVRRERGLVDRLLPDGPLAAVVTKELKYIRRDPRFRVNWGSALFLTLVLGISMGGDQPSDGQAVFLALLGALMIALMAGNVFGIDGRSLWMNAVVFGAERDLRADLAGRHLANAMIAVPVLAVIAVGSALYTDQAARILPALLASWGMLGVGLGVGSVTSVLLPYTVPDRMNAFTGAAPGQGGQAFAGAVAAAVAMIALAAPFVVPMLLGVLWVSAAAPFYGLLIAALGRRLAARVAHRRMPELLEAVSKPT</sequence>
<feature type="transmembrane region" description="Helical" evidence="1">
    <location>
        <begin position="347"/>
        <end position="368"/>
    </location>
</feature>
<dbReference type="EMBL" id="POUD01000080">
    <property type="protein sequence ID" value="PZG16700.1"/>
    <property type="molecule type" value="Genomic_DNA"/>
</dbReference>
<dbReference type="AlphaFoldDB" id="A0A2W2ET39"/>
<name>A0A2W2ET39_9ACTN</name>
<evidence type="ECO:0000256" key="1">
    <source>
        <dbReference type="SAM" id="Phobius"/>
    </source>
</evidence>
<feature type="transmembrane region" description="Helical" evidence="1">
    <location>
        <begin position="77"/>
        <end position="101"/>
    </location>
</feature>
<feature type="transmembrane region" description="Helical" evidence="1">
    <location>
        <begin position="497"/>
        <end position="519"/>
    </location>
</feature>
<feature type="transmembrane region" description="Helical" evidence="1">
    <location>
        <begin position="47"/>
        <end position="71"/>
    </location>
</feature>
<keyword evidence="3" id="KW-1185">Reference proteome</keyword>
<feature type="transmembrane region" description="Helical" evidence="1">
    <location>
        <begin position="323"/>
        <end position="341"/>
    </location>
</feature>